<dbReference type="InterPro" id="IPR018667">
    <property type="entry name" value="DUF2126"/>
</dbReference>
<organism evidence="3 4">
    <name type="scientific">Nocardia lasii</name>
    <dbReference type="NCBI Taxonomy" id="1616107"/>
    <lineage>
        <taxon>Bacteria</taxon>
        <taxon>Bacillati</taxon>
        <taxon>Actinomycetota</taxon>
        <taxon>Actinomycetes</taxon>
        <taxon>Mycobacteriales</taxon>
        <taxon>Nocardiaceae</taxon>
        <taxon>Nocardia</taxon>
    </lineage>
</organism>
<dbReference type="EMBL" id="JBHSQN010000018">
    <property type="protein sequence ID" value="MFC6014577.1"/>
    <property type="molecule type" value="Genomic_DNA"/>
</dbReference>
<evidence type="ECO:0000256" key="1">
    <source>
        <dbReference type="SAM" id="MobiDB-lite"/>
    </source>
</evidence>
<dbReference type="PANTHER" id="PTHR33490">
    <property type="entry name" value="BLR5614 PROTEIN-RELATED"/>
    <property type="match status" value="1"/>
</dbReference>
<keyword evidence="4" id="KW-1185">Reference proteome</keyword>
<dbReference type="PANTHER" id="PTHR33490:SF1">
    <property type="entry name" value="SLL1233 PROTEIN"/>
    <property type="match status" value="1"/>
</dbReference>
<evidence type="ECO:0000313" key="3">
    <source>
        <dbReference type="EMBL" id="MFC6014577.1"/>
    </source>
</evidence>
<gene>
    <name evidence="3" type="ORF">ACFP3H_26275</name>
</gene>
<evidence type="ECO:0000313" key="4">
    <source>
        <dbReference type="Proteomes" id="UP001596223"/>
    </source>
</evidence>
<dbReference type="InterPro" id="IPR038765">
    <property type="entry name" value="Papain-like_cys_pep_sf"/>
</dbReference>
<dbReference type="SUPFAM" id="SSF54001">
    <property type="entry name" value="Cysteine proteinases"/>
    <property type="match status" value="1"/>
</dbReference>
<feature type="region of interest" description="Disordered" evidence="1">
    <location>
        <begin position="692"/>
        <end position="772"/>
    </location>
</feature>
<dbReference type="Gene3D" id="3.10.620.30">
    <property type="match status" value="1"/>
</dbReference>
<evidence type="ECO:0000259" key="2">
    <source>
        <dbReference type="SMART" id="SM00460"/>
    </source>
</evidence>
<sequence length="1478" mass="158571">MGIKVSLEHRTAYSFDRLVEVHPHEVRLRPAPHSRTPIEAYSLEVSPAEHFVNWQQDAFGNFVARLVFPNPTKELSITVGLIADLEVVNPFDFFIEDYAEFFPFAYDAALAEDLAPYLRPVDEDGPGSGPGELLQDWARVHKPQGRIRIIDYLVELNYALRNAVDYTVRMEAGVQSPDHTLRSALGSCRDSAWLLVGVLRELGLAARFVSGYLVQLTSDVPALDDGPSGPTADFTDLHAWTEVYLPGAGWVGMDPTSGLFAGEGHIPLAATPHPGAAAPITGATGITEATLEFSNVVRRIHEDPRVTLPYTESQWERIIASGAAIDARMAAADVGLTMGGEPTFVSIDDQMSAQWTTDADGPHKRERAVELADRLRAIYAPNGIVQYRQGKWYPGEPLPRWEIAIAWRADGEPIWKRQDLLADPWTPVSQRSLVAREPVHHNGYAPAGAEVASAVVALGLADDDDAAALDDRPGAADAVSVLDAPRVSEVLDRVSGPVDMVAVFDSRRRVGGGQVAAAVVALGLADEDEAYGSSDIGALDMVDPAGVGDVAAAVIALGLGDGIDAPGEVFGAVAPDRSSVAAAVVTLGLADEDEADEGEFGIEAAGSTDPLEIADPGEPDVAVRDSDEIEGESGEFLDPGEPVVAVEIQVEAEEAGSAEESEPLVEVAGFGVVEFEDGPVLIDEPGELVAAEQRQPAESQQAGADAGGNVRPAKKASKREAKAAEKAAKKAKAARKAVGKKKLRGKKAKAAAKEASNKQRTESPQQNAAVRTRVQPNNTAAGVLPDRAPAADIDAARALIAEIAGTLGLPEGQVRPAFEDPLARLAATVSAPFGDPPVADIDPEEDSPEIRQVLLEKLEQSVDRPAAYVLPIHRRADGAGWASADWQLRRGRGEEGPGRIVLADGDSPAGLRLPIGSVSWYAPPIVPDADPLYQKPLREKRIEPPAAVESADFTPTTALVAEVREGRLHVFLPPVAELDDFLDLIAKVEAAAAAIDQPVVLEGYAPPNDARLHTFSVTPDPGVIEVNIMPTKSFAEQADVLSTLYEQARLARLSTESFDVDGTHGGTGGGNHITLGGITPSRSPLLRRPDLLISMLTYWQRHPALSYLFSGRFIGPTSQAPRADEGREGALYELEIAFAEVARLTAEQSPGATPSEIQSSPWHIDRALRHLLTDLTGNTHRAEFCIDKLYSPDSARGRLGLLELRGFEMPPHFQMAMVQSLMVRGLVAMFWDKPLRAPLIRHGANLHGRYLLPHFLMNDIAEVAADLRAAGVDFDTAWLDPFTEFRFPRIGTAMIGEVELELRGAIEPWLTLGEQTTGQGTARYVDSSVERLQVRVVGADRGRYVLTCNGMPVPLLATDKSDVQVAGVRYRAWQPPNSLHPSITVDAPLVFDLVDVATGLSRGGATYHVVHPGGRAYDDAPVNAVAAQSRRNRRFEAAGHTVNPRDPAELRAKIAAQSTDVGAPGILDLRRARTVWGR</sequence>
<dbReference type="InterPro" id="IPR013589">
    <property type="entry name" value="Bac_transglu_N"/>
</dbReference>
<protein>
    <submittedName>
        <fullName evidence="3">Transglutaminase family protein</fullName>
    </submittedName>
</protein>
<feature type="compositionally biased region" description="Basic residues" evidence="1">
    <location>
        <begin position="729"/>
        <end position="750"/>
    </location>
</feature>
<dbReference type="SMART" id="SM00460">
    <property type="entry name" value="TGc"/>
    <property type="match status" value="1"/>
</dbReference>
<dbReference type="RefSeq" id="WP_378609963.1">
    <property type="nucleotide sequence ID" value="NZ_JBHSQN010000018.1"/>
</dbReference>
<dbReference type="Pfam" id="PF01841">
    <property type="entry name" value="Transglut_core"/>
    <property type="match status" value="1"/>
</dbReference>
<proteinExistence type="predicted"/>
<feature type="domain" description="Transglutaminase-like" evidence="2">
    <location>
        <begin position="180"/>
        <end position="257"/>
    </location>
</feature>
<comment type="caution">
    <text evidence="3">The sequence shown here is derived from an EMBL/GenBank/DDBJ whole genome shotgun (WGS) entry which is preliminary data.</text>
</comment>
<reference evidence="4" key="1">
    <citation type="journal article" date="2019" name="Int. J. Syst. Evol. Microbiol.">
        <title>The Global Catalogue of Microorganisms (GCM) 10K type strain sequencing project: providing services to taxonomists for standard genome sequencing and annotation.</title>
        <authorList>
            <consortium name="The Broad Institute Genomics Platform"/>
            <consortium name="The Broad Institute Genome Sequencing Center for Infectious Disease"/>
            <person name="Wu L."/>
            <person name="Ma J."/>
        </authorList>
    </citation>
    <scope>NUCLEOTIDE SEQUENCE [LARGE SCALE GENOMIC DNA]</scope>
    <source>
        <strain evidence="4">CCUG 36956</strain>
    </source>
</reference>
<dbReference type="Pfam" id="PF09899">
    <property type="entry name" value="DUF2126"/>
    <property type="match status" value="2"/>
</dbReference>
<dbReference type="InterPro" id="IPR002931">
    <property type="entry name" value="Transglutaminase-like"/>
</dbReference>
<name>A0ABW1JZU1_9NOCA</name>
<feature type="compositionally biased region" description="Basic and acidic residues" evidence="1">
    <location>
        <begin position="718"/>
        <end position="728"/>
    </location>
</feature>
<feature type="compositionally biased region" description="Basic and acidic residues" evidence="1">
    <location>
        <begin position="751"/>
        <end position="761"/>
    </location>
</feature>
<dbReference type="Pfam" id="PF08379">
    <property type="entry name" value="Bact_transglu_N"/>
    <property type="match status" value="1"/>
</dbReference>
<accession>A0ABW1JZU1</accession>
<dbReference type="Proteomes" id="UP001596223">
    <property type="component" value="Unassembled WGS sequence"/>
</dbReference>
<feature type="compositionally biased region" description="Polar residues" evidence="1">
    <location>
        <begin position="762"/>
        <end position="772"/>
    </location>
</feature>